<protein>
    <submittedName>
        <fullName evidence="1">DUF5682 family protein</fullName>
    </submittedName>
</protein>
<proteinExistence type="predicted"/>
<name>A0A8T9Q3B5_9BACT</name>
<dbReference type="EMBL" id="CP095046">
    <property type="protein sequence ID" value="UOQ70941.1"/>
    <property type="molecule type" value="Genomic_DNA"/>
</dbReference>
<keyword evidence="2" id="KW-1185">Reference proteome</keyword>
<dbReference type="InterPro" id="IPR043737">
    <property type="entry name" value="DUF5682"/>
</dbReference>
<gene>
    <name evidence="1" type="ORF">MUN79_20010</name>
</gene>
<dbReference type="AlphaFoldDB" id="A0A8T9Q3B5"/>
<evidence type="ECO:0000313" key="1">
    <source>
        <dbReference type="EMBL" id="UOQ70941.1"/>
    </source>
</evidence>
<evidence type="ECO:0000313" key="2">
    <source>
        <dbReference type="Proteomes" id="UP000831796"/>
    </source>
</evidence>
<dbReference type="Proteomes" id="UP000831796">
    <property type="component" value="Chromosome"/>
</dbReference>
<dbReference type="KEGG" id="hcu:MUN79_20010"/>
<accession>A0A8T9Q3B5</accession>
<organism evidence="1 2">
    <name type="scientific">Hymenobacter cellulosilyticus</name>
    <dbReference type="NCBI Taxonomy" id="2932248"/>
    <lineage>
        <taxon>Bacteria</taxon>
        <taxon>Pseudomonadati</taxon>
        <taxon>Bacteroidota</taxon>
        <taxon>Cytophagia</taxon>
        <taxon>Cytophagales</taxon>
        <taxon>Hymenobacteraceae</taxon>
        <taxon>Hymenobacter</taxon>
    </lineage>
</organism>
<sequence length="85" mass="9450">MLLIHHRPLFDLLDDWLSGLDETVFQEVVPLLRRSFADFTQPERQQVLALAGGTAARPTETVADIDLERGLHSLAGLRELLGMVG</sequence>
<reference evidence="1" key="1">
    <citation type="submission" date="2022-04" db="EMBL/GenBank/DDBJ databases">
        <title>Hymenobacter sp. isolated from the air.</title>
        <authorList>
            <person name="Won M."/>
            <person name="Lee C.-M."/>
            <person name="Woen H.-Y."/>
            <person name="Kwon S.-W."/>
        </authorList>
    </citation>
    <scope>NUCLEOTIDE SEQUENCE</scope>
    <source>
        <strain evidence="1">5116S-3</strain>
    </source>
</reference>
<dbReference type="Pfam" id="PF18934">
    <property type="entry name" value="DUF5682"/>
    <property type="match status" value="1"/>
</dbReference>